<gene>
    <name evidence="1" type="ORF">P43SY_011459</name>
</gene>
<sequence>MATRDMADGAYAGAKMLLERWKTQRSHWPLPDEVYMVQDLLERIELNAERIANALQDPRRRRAATASANCVEAWSDVKALLVEQNDLFTKVAKAVQALSTKPLNRGNDAAMSTAP</sequence>
<accession>A0AAD5Q7P8</accession>
<comment type="caution">
    <text evidence="1">The sequence shown here is derived from an EMBL/GenBank/DDBJ whole genome shotgun (WGS) entry which is preliminary data.</text>
</comment>
<proteinExistence type="predicted"/>
<organism evidence="1 2">
    <name type="scientific">Pythium insidiosum</name>
    <name type="common">Pythiosis disease agent</name>
    <dbReference type="NCBI Taxonomy" id="114742"/>
    <lineage>
        <taxon>Eukaryota</taxon>
        <taxon>Sar</taxon>
        <taxon>Stramenopiles</taxon>
        <taxon>Oomycota</taxon>
        <taxon>Peronosporomycetes</taxon>
        <taxon>Pythiales</taxon>
        <taxon>Pythiaceae</taxon>
        <taxon>Pythium</taxon>
    </lineage>
</organism>
<evidence type="ECO:0000313" key="1">
    <source>
        <dbReference type="EMBL" id="KAJ0395071.1"/>
    </source>
</evidence>
<keyword evidence="2" id="KW-1185">Reference proteome</keyword>
<reference evidence="1" key="1">
    <citation type="submission" date="2021-12" db="EMBL/GenBank/DDBJ databases">
        <title>Prjna785345.</title>
        <authorList>
            <person name="Rujirawat T."/>
            <person name="Krajaejun T."/>
        </authorList>
    </citation>
    <scope>NUCLEOTIDE SEQUENCE</scope>
    <source>
        <strain evidence="1">Pi057C3</strain>
    </source>
</reference>
<name>A0AAD5Q7P8_PYTIN</name>
<dbReference type="EMBL" id="JAKCXM010000366">
    <property type="protein sequence ID" value="KAJ0395071.1"/>
    <property type="molecule type" value="Genomic_DNA"/>
</dbReference>
<protein>
    <submittedName>
        <fullName evidence="1">Uncharacterized protein</fullName>
    </submittedName>
</protein>
<evidence type="ECO:0000313" key="2">
    <source>
        <dbReference type="Proteomes" id="UP001209570"/>
    </source>
</evidence>
<dbReference type="AlphaFoldDB" id="A0AAD5Q7P8"/>
<dbReference type="Proteomes" id="UP001209570">
    <property type="component" value="Unassembled WGS sequence"/>
</dbReference>